<gene>
    <name evidence="1" type="ORF">J3492_00125</name>
</gene>
<dbReference type="Proteomes" id="UP000664554">
    <property type="component" value="Unassembled WGS sequence"/>
</dbReference>
<evidence type="ECO:0000313" key="1">
    <source>
        <dbReference type="EMBL" id="MBO1529619.1"/>
    </source>
</evidence>
<organism evidence="1 2">
    <name type="scientific">Psychrobacter coccoides</name>
    <dbReference type="NCBI Taxonomy" id="2818440"/>
    <lineage>
        <taxon>Bacteria</taxon>
        <taxon>Pseudomonadati</taxon>
        <taxon>Pseudomonadota</taxon>
        <taxon>Gammaproteobacteria</taxon>
        <taxon>Moraxellales</taxon>
        <taxon>Moraxellaceae</taxon>
        <taxon>Psychrobacter</taxon>
    </lineage>
</organism>
<proteinExistence type="predicted"/>
<sequence>MTILAQLNKNLSLQMANIMGADSDEEELKAVAEQTRQLTAVSKQIIDSHRLVLDANKFAYSTGEEVRMGAELLEVGYGGIDG</sequence>
<accession>A0ABS3NKS0</accession>
<dbReference type="EMBL" id="JAGBKM010000001">
    <property type="protein sequence ID" value="MBO1529619.1"/>
    <property type="molecule type" value="Genomic_DNA"/>
</dbReference>
<name>A0ABS3NKS0_9GAMM</name>
<reference evidence="1 2" key="1">
    <citation type="submission" date="2021-03" db="EMBL/GenBank/DDBJ databases">
        <authorList>
            <person name="Shang D.-D."/>
            <person name="Du Z.-J."/>
            <person name="Chen G.-J."/>
        </authorList>
    </citation>
    <scope>NUCLEOTIDE SEQUENCE [LARGE SCALE GENOMIC DNA]</scope>
    <source>
        <strain evidence="1 2">F1192</strain>
    </source>
</reference>
<dbReference type="RefSeq" id="WP_207988486.1">
    <property type="nucleotide sequence ID" value="NZ_JAGBKM010000001.1"/>
</dbReference>
<comment type="caution">
    <text evidence="1">The sequence shown here is derived from an EMBL/GenBank/DDBJ whole genome shotgun (WGS) entry which is preliminary data.</text>
</comment>
<evidence type="ECO:0000313" key="2">
    <source>
        <dbReference type="Proteomes" id="UP000664554"/>
    </source>
</evidence>
<keyword evidence="2" id="KW-1185">Reference proteome</keyword>
<protein>
    <submittedName>
        <fullName evidence="1">Uncharacterized protein</fullName>
    </submittedName>
</protein>